<dbReference type="InterPro" id="IPR010516">
    <property type="entry name" value="SAP18"/>
</dbReference>
<proteinExistence type="inferred from homology"/>
<gene>
    <name evidence="3" type="ORF">FJTKL_05015</name>
</gene>
<reference evidence="3 4" key="1">
    <citation type="submission" date="2024-03" db="EMBL/GenBank/DDBJ databases">
        <title>A high-quality draft genome sequence of Diaporthe vaccinii, a causative agent of upright dieback and viscid rot disease in cranberry plants.</title>
        <authorList>
            <person name="Sarrasin M."/>
            <person name="Lang B.F."/>
            <person name="Burger G."/>
        </authorList>
    </citation>
    <scope>NUCLEOTIDE SEQUENCE [LARGE SCALE GENOMIC DNA]</scope>
    <source>
        <strain evidence="3 4">IS7</strain>
    </source>
</reference>
<evidence type="ECO:0008006" key="5">
    <source>
        <dbReference type="Google" id="ProtNLM"/>
    </source>
</evidence>
<dbReference type="Pfam" id="PF06487">
    <property type="entry name" value="SAP18"/>
    <property type="match status" value="1"/>
</dbReference>
<dbReference type="Proteomes" id="UP001600888">
    <property type="component" value="Unassembled WGS sequence"/>
</dbReference>
<dbReference type="PANTHER" id="PTHR13082:SF0">
    <property type="entry name" value="HISTONE DEACETYLASE COMPLEX SUBUNIT SAP18"/>
    <property type="match status" value="1"/>
</dbReference>
<dbReference type="Gene3D" id="3.10.20.550">
    <property type="entry name" value="ASAP complex, SAP18 subunit"/>
    <property type="match status" value="1"/>
</dbReference>
<dbReference type="InterPro" id="IPR042534">
    <property type="entry name" value="SAP18_sf"/>
</dbReference>
<protein>
    <recommendedName>
        <fullName evidence="5">Sin3-associated polypeptide Sap18</fullName>
    </recommendedName>
</protein>
<sequence>MDQAAKVDRDATTPFLLKVFYRTGAFHRPDEFSAPDNLPHVSFHTWPSATLAELSHQLAATSPHLLPSPAIGTRLAFRLLYYDTRAAGDQDQGPARCVVKDLGSVVIGDGGPGISTDVDGDDAGAEAEDGRLRMGATAGSAAESAKSLADARFVVGDYLSCAILPPSPADGSVQPASAARAGRGYGAGQARNTVDLGPPPMSRGGGRDARSATMYGPSRGGGGAGFRAPPVGEWRRGEKLPEGPPGRGRGGRRW</sequence>
<evidence type="ECO:0000313" key="3">
    <source>
        <dbReference type="EMBL" id="KAL2287621.1"/>
    </source>
</evidence>
<evidence type="ECO:0000256" key="2">
    <source>
        <dbReference type="SAM" id="MobiDB-lite"/>
    </source>
</evidence>
<comment type="similarity">
    <text evidence="1">Belongs to the SAP18 family.</text>
</comment>
<name>A0ABR4EZB6_9PEZI</name>
<evidence type="ECO:0000313" key="4">
    <source>
        <dbReference type="Proteomes" id="UP001600888"/>
    </source>
</evidence>
<dbReference type="PANTHER" id="PTHR13082">
    <property type="entry name" value="SAP18"/>
    <property type="match status" value="1"/>
</dbReference>
<dbReference type="EMBL" id="JBAWTH010000019">
    <property type="protein sequence ID" value="KAL2287621.1"/>
    <property type="molecule type" value="Genomic_DNA"/>
</dbReference>
<feature type="region of interest" description="Disordered" evidence="2">
    <location>
        <begin position="183"/>
        <end position="254"/>
    </location>
</feature>
<keyword evidence="4" id="KW-1185">Reference proteome</keyword>
<comment type="caution">
    <text evidence="3">The sequence shown here is derived from an EMBL/GenBank/DDBJ whole genome shotgun (WGS) entry which is preliminary data.</text>
</comment>
<evidence type="ECO:0000256" key="1">
    <source>
        <dbReference type="ARBA" id="ARBA00009143"/>
    </source>
</evidence>
<accession>A0ABR4EZB6</accession>
<organism evidence="3 4">
    <name type="scientific">Diaporthe vaccinii</name>
    <dbReference type="NCBI Taxonomy" id="105482"/>
    <lineage>
        <taxon>Eukaryota</taxon>
        <taxon>Fungi</taxon>
        <taxon>Dikarya</taxon>
        <taxon>Ascomycota</taxon>
        <taxon>Pezizomycotina</taxon>
        <taxon>Sordariomycetes</taxon>
        <taxon>Sordariomycetidae</taxon>
        <taxon>Diaporthales</taxon>
        <taxon>Diaporthaceae</taxon>
        <taxon>Diaporthe</taxon>
        <taxon>Diaporthe eres species complex</taxon>
    </lineage>
</organism>